<accession>J9F1S8</accession>
<reference evidence="2" key="1">
    <citation type="submission" date="2012-08" db="EMBL/GenBank/DDBJ databases">
        <title>The Genome Sequence of Wuchereria bancrofti.</title>
        <authorList>
            <person name="Nutman T.B."/>
            <person name="Fink D.L."/>
            <person name="Russ C."/>
            <person name="Young S."/>
            <person name="Zeng Q."/>
            <person name="Koehrsen M."/>
            <person name="Alvarado L."/>
            <person name="Berlin A."/>
            <person name="Chapman S.B."/>
            <person name="Chen Z."/>
            <person name="Freedman E."/>
            <person name="Gellesch M."/>
            <person name="Goldberg J."/>
            <person name="Griggs A."/>
            <person name="Gujja S."/>
            <person name="Heilman E.R."/>
            <person name="Heiman D."/>
            <person name="Hepburn T."/>
            <person name="Howarth C."/>
            <person name="Jen D."/>
            <person name="Larson L."/>
            <person name="Lewis B."/>
            <person name="Mehta T."/>
            <person name="Park D."/>
            <person name="Pearson M."/>
            <person name="Roberts A."/>
            <person name="Saif S."/>
            <person name="Shea T."/>
            <person name="Shenoy N."/>
            <person name="Sisk P."/>
            <person name="Stolte C."/>
            <person name="Sykes S."/>
            <person name="Walk T."/>
            <person name="White J."/>
            <person name="Yandava C."/>
            <person name="Haas B."/>
            <person name="Henn M.R."/>
            <person name="Nusbaum C."/>
            <person name="Birren B."/>
        </authorList>
    </citation>
    <scope>NUCLEOTIDE SEQUENCE [LARGE SCALE GENOMIC DNA]</scope>
    <source>
        <strain evidence="2">NA</strain>
    </source>
</reference>
<dbReference type="AlphaFoldDB" id="J9F1S8"/>
<gene>
    <name evidence="1" type="ORF">WUBG_05681</name>
</gene>
<dbReference type="Proteomes" id="UP000004810">
    <property type="component" value="Unassembled WGS sequence"/>
</dbReference>
<sequence length="109" mass="12394">VVFNNITIKLETNLYTDDVFDQIGSISFINAGEALAIVYNIPHRFDIMLMHESVFSKQIAQFNIKWDGPITEIILSDTLKAKKPESGHDFVFDGITLLQHVDIDNELIE</sequence>
<feature type="non-terminal residue" evidence="1">
    <location>
        <position position="1"/>
    </location>
</feature>
<protein>
    <submittedName>
        <fullName evidence="1">Uncharacterized protein</fullName>
    </submittedName>
</protein>
<name>J9F1S8_WUCBA</name>
<proteinExistence type="predicted"/>
<dbReference type="EMBL" id="ADBV01002231">
    <property type="protein sequence ID" value="EJW83407.1"/>
    <property type="molecule type" value="Genomic_DNA"/>
</dbReference>
<evidence type="ECO:0000313" key="2">
    <source>
        <dbReference type="Proteomes" id="UP000004810"/>
    </source>
</evidence>
<organism evidence="1 2">
    <name type="scientific">Wuchereria bancrofti</name>
    <dbReference type="NCBI Taxonomy" id="6293"/>
    <lineage>
        <taxon>Eukaryota</taxon>
        <taxon>Metazoa</taxon>
        <taxon>Ecdysozoa</taxon>
        <taxon>Nematoda</taxon>
        <taxon>Chromadorea</taxon>
        <taxon>Rhabditida</taxon>
        <taxon>Spirurina</taxon>
        <taxon>Spiruromorpha</taxon>
        <taxon>Filarioidea</taxon>
        <taxon>Onchocercidae</taxon>
        <taxon>Wuchereria</taxon>
    </lineage>
</organism>
<evidence type="ECO:0000313" key="1">
    <source>
        <dbReference type="EMBL" id="EJW83407.1"/>
    </source>
</evidence>
<comment type="caution">
    <text evidence="1">The sequence shown here is derived from an EMBL/GenBank/DDBJ whole genome shotgun (WGS) entry which is preliminary data.</text>
</comment>